<dbReference type="InterPro" id="IPR011642">
    <property type="entry name" value="Gate_dom"/>
</dbReference>
<dbReference type="Pfam" id="PF17910">
    <property type="entry name" value="FeoB_Cyto"/>
    <property type="match status" value="1"/>
</dbReference>
<evidence type="ECO:0000313" key="17">
    <source>
        <dbReference type="Proteomes" id="UP000030889"/>
    </source>
</evidence>
<dbReference type="Pfam" id="PF04023">
    <property type="entry name" value="FeoA"/>
    <property type="match status" value="1"/>
</dbReference>
<dbReference type="Pfam" id="PF02421">
    <property type="entry name" value="FeoB_N"/>
    <property type="match status" value="1"/>
</dbReference>
<evidence type="ECO:0000256" key="2">
    <source>
        <dbReference type="ARBA" id="ARBA00022448"/>
    </source>
</evidence>
<evidence type="ECO:0000256" key="12">
    <source>
        <dbReference type="ARBA" id="ARBA00031200"/>
    </source>
</evidence>
<dbReference type="InterPro" id="IPR007167">
    <property type="entry name" value="Fe-transptr_FeoA-like"/>
</dbReference>
<dbReference type="Gene3D" id="3.40.50.300">
    <property type="entry name" value="P-loop containing nucleotide triphosphate hydrolases"/>
    <property type="match status" value="1"/>
</dbReference>
<dbReference type="CDD" id="cd01879">
    <property type="entry name" value="FeoB"/>
    <property type="match status" value="1"/>
</dbReference>
<evidence type="ECO:0000256" key="8">
    <source>
        <dbReference type="ARBA" id="ARBA00023004"/>
    </source>
</evidence>
<keyword evidence="3" id="KW-1003">Cell membrane</keyword>
<feature type="transmembrane region" description="Helical" evidence="14">
    <location>
        <begin position="503"/>
        <end position="523"/>
    </location>
</feature>
<proteinExistence type="inferred from homology"/>
<keyword evidence="17" id="KW-1185">Reference proteome</keyword>
<accession>A0ABR4YI33</accession>
<evidence type="ECO:0000256" key="11">
    <source>
        <dbReference type="ARBA" id="ARBA00023136"/>
    </source>
</evidence>
<comment type="similarity">
    <text evidence="14">Belongs to the TRAFAC class TrmE-Era-EngA-EngB-Septin-like GTPase superfamily. FeoB GTPase (TC 9.A.8) family.</text>
</comment>
<evidence type="ECO:0000256" key="1">
    <source>
        <dbReference type="ARBA" id="ARBA00004651"/>
    </source>
</evidence>
<dbReference type="Pfam" id="PF07670">
    <property type="entry name" value="Gate"/>
    <property type="match status" value="2"/>
</dbReference>
<evidence type="ECO:0000256" key="5">
    <source>
        <dbReference type="ARBA" id="ARBA00022692"/>
    </source>
</evidence>
<dbReference type="PANTHER" id="PTHR43185:SF1">
    <property type="entry name" value="FE(2+) TRANSPORTER FEOB"/>
    <property type="match status" value="1"/>
</dbReference>
<feature type="transmembrane region" description="Helical" evidence="14">
    <location>
        <begin position="763"/>
        <end position="786"/>
    </location>
</feature>
<evidence type="ECO:0000256" key="3">
    <source>
        <dbReference type="ARBA" id="ARBA00022475"/>
    </source>
</evidence>
<organism evidence="16 17">
    <name type="scientific">Alistipes inops</name>
    <dbReference type="NCBI Taxonomy" id="1501391"/>
    <lineage>
        <taxon>Bacteria</taxon>
        <taxon>Pseudomonadati</taxon>
        <taxon>Bacteroidota</taxon>
        <taxon>Bacteroidia</taxon>
        <taxon>Bacteroidales</taxon>
        <taxon>Rikenellaceae</taxon>
        <taxon>Alistipes</taxon>
    </lineage>
</organism>
<protein>
    <recommendedName>
        <fullName evidence="12 13">Ferrous iron transport protein B</fullName>
    </recommendedName>
</protein>
<feature type="transmembrane region" description="Helical" evidence="14">
    <location>
        <begin position="447"/>
        <end position="473"/>
    </location>
</feature>
<dbReference type="SUPFAM" id="SSF50037">
    <property type="entry name" value="C-terminal domain of transcriptional repressors"/>
    <property type="match status" value="1"/>
</dbReference>
<keyword evidence="4 14" id="KW-0410">Iron transport</keyword>
<dbReference type="SUPFAM" id="SSF52540">
    <property type="entry name" value="P-loop containing nucleoside triphosphate hydrolases"/>
    <property type="match status" value="1"/>
</dbReference>
<comment type="subcellular location">
    <subcellularLocation>
        <location evidence="14">Cell inner membrane</location>
        <topology evidence="14">Multi-pass membrane protein</topology>
    </subcellularLocation>
    <subcellularLocation>
        <location evidence="1">Cell membrane</location>
        <topology evidence="1">Multi-pass membrane protein</topology>
    </subcellularLocation>
</comment>
<feature type="transmembrane region" description="Helical" evidence="14">
    <location>
        <begin position="562"/>
        <end position="582"/>
    </location>
</feature>
<comment type="caution">
    <text evidence="16">The sequence shown here is derived from an EMBL/GenBank/DDBJ whole genome shotgun (WGS) entry which is preliminary data.</text>
</comment>
<gene>
    <name evidence="16" type="ORF">LG35_08300</name>
</gene>
<keyword evidence="7 14" id="KW-1133">Transmembrane helix</keyword>
<dbReference type="InterPro" id="IPR005225">
    <property type="entry name" value="Small_GTP-bd"/>
</dbReference>
<dbReference type="SMART" id="SM00899">
    <property type="entry name" value="FeoA"/>
    <property type="match status" value="1"/>
</dbReference>
<dbReference type="Pfam" id="PF07664">
    <property type="entry name" value="FeoB_C"/>
    <property type="match status" value="1"/>
</dbReference>
<dbReference type="Gene3D" id="1.10.287.1770">
    <property type="match status" value="1"/>
</dbReference>
<keyword evidence="8 14" id="KW-0408">Iron</keyword>
<comment type="function">
    <text evidence="14">Probable transporter of a GTP-driven Fe(2+) uptake system.</text>
</comment>
<feature type="domain" description="FeoB-type G" evidence="15">
    <location>
        <begin position="106"/>
        <end position="268"/>
    </location>
</feature>
<dbReference type="InterPro" id="IPR050860">
    <property type="entry name" value="FeoB_GTPase"/>
</dbReference>
<feature type="transmembrane region" description="Helical" evidence="14">
    <location>
        <begin position="731"/>
        <end position="751"/>
    </location>
</feature>
<evidence type="ECO:0000313" key="16">
    <source>
        <dbReference type="EMBL" id="KHE41571.1"/>
    </source>
</evidence>
<keyword evidence="11 14" id="KW-0472">Membrane</keyword>
<feature type="transmembrane region" description="Helical" evidence="14">
    <location>
        <begin position="397"/>
        <end position="419"/>
    </location>
</feature>
<dbReference type="InterPro" id="IPR030389">
    <property type="entry name" value="G_FEOB_dom"/>
</dbReference>
<keyword evidence="6" id="KW-0547">Nucleotide-binding</keyword>
<dbReference type="NCBIfam" id="TIGR00231">
    <property type="entry name" value="small_GTP"/>
    <property type="match status" value="1"/>
</dbReference>
<evidence type="ECO:0000256" key="10">
    <source>
        <dbReference type="ARBA" id="ARBA00023134"/>
    </source>
</evidence>
<evidence type="ECO:0000256" key="6">
    <source>
        <dbReference type="ARBA" id="ARBA00022741"/>
    </source>
</evidence>
<dbReference type="InterPro" id="IPR008988">
    <property type="entry name" value="Transcriptional_repressor_C"/>
</dbReference>
<keyword evidence="2 14" id="KW-0813">Transport</keyword>
<reference evidence="16 17" key="1">
    <citation type="submission" date="2014-09" db="EMBL/GenBank/DDBJ databases">
        <title>Alistipes sp. 627, sp. nov., a novel member of the family Rikenellaceae isolated from human faeces.</title>
        <authorList>
            <person name="Shkoporov A.N."/>
            <person name="Chaplin A.V."/>
            <person name="Motuzova O.V."/>
            <person name="Kafarskaia L.I."/>
            <person name="Khokhlova E.V."/>
            <person name="Efimov B.A."/>
        </authorList>
    </citation>
    <scope>NUCLEOTIDE SEQUENCE [LARGE SCALE GENOMIC DNA]</scope>
    <source>
        <strain evidence="16 17">627</strain>
    </source>
</reference>
<evidence type="ECO:0000256" key="4">
    <source>
        <dbReference type="ARBA" id="ARBA00022496"/>
    </source>
</evidence>
<dbReference type="InterPro" id="IPR011640">
    <property type="entry name" value="Fe2_transport_prot_B_C"/>
</dbReference>
<dbReference type="Gene3D" id="2.30.30.90">
    <property type="match status" value="1"/>
</dbReference>
<dbReference type="Proteomes" id="UP000030889">
    <property type="component" value="Unassembled WGS sequence"/>
</dbReference>
<evidence type="ECO:0000259" key="15">
    <source>
        <dbReference type="PROSITE" id="PS51711"/>
    </source>
</evidence>
<feature type="transmembrane region" description="Helical" evidence="14">
    <location>
        <begin position="620"/>
        <end position="641"/>
    </location>
</feature>
<name>A0ABR4YI33_9BACT</name>
<evidence type="ECO:0000256" key="13">
    <source>
        <dbReference type="NCBIfam" id="TIGR00437"/>
    </source>
</evidence>
<dbReference type="PANTHER" id="PTHR43185">
    <property type="entry name" value="FERROUS IRON TRANSPORT PROTEIN B"/>
    <property type="match status" value="1"/>
</dbReference>
<dbReference type="EMBL" id="JRGF01000010">
    <property type="protein sequence ID" value="KHE41571.1"/>
    <property type="molecule type" value="Genomic_DNA"/>
</dbReference>
<keyword evidence="9" id="KW-0406">Ion transport</keyword>
<evidence type="ECO:0000256" key="7">
    <source>
        <dbReference type="ARBA" id="ARBA00022989"/>
    </source>
</evidence>
<dbReference type="InterPro" id="IPR027417">
    <property type="entry name" value="P-loop_NTPase"/>
</dbReference>
<comment type="caution">
    <text evidence="14">Lacks conserved residue(s) required for the propagation of feature annotation.</text>
</comment>
<keyword evidence="10 14" id="KW-0342">GTP-binding</keyword>
<dbReference type="InterPro" id="IPR038157">
    <property type="entry name" value="FeoA_core_dom"/>
</dbReference>
<dbReference type="InterPro" id="IPR003373">
    <property type="entry name" value="Fe2_transport_prot-B"/>
</dbReference>
<dbReference type="NCBIfam" id="TIGR00437">
    <property type="entry name" value="feoB"/>
    <property type="match status" value="1"/>
</dbReference>
<dbReference type="InterPro" id="IPR041069">
    <property type="entry name" value="FeoB_Cyto"/>
</dbReference>
<dbReference type="RefSeq" id="WP_035473873.1">
    <property type="nucleotide sequence ID" value="NZ_JRGF01000010.1"/>
</dbReference>
<dbReference type="PROSITE" id="PS51711">
    <property type="entry name" value="G_FEOB"/>
    <property type="match status" value="1"/>
</dbReference>
<evidence type="ECO:0000256" key="9">
    <source>
        <dbReference type="ARBA" id="ARBA00023065"/>
    </source>
</evidence>
<evidence type="ECO:0000256" key="14">
    <source>
        <dbReference type="RuleBase" id="RU362098"/>
    </source>
</evidence>
<keyword evidence="5 14" id="KW-0812">Transmembrane</keyword>
<sequence length="787" mass="87903">MRLSDLKTGQSAVILKVLGHGGFRRRIMEMGFVRGKRVEVLQNAPLKDPIKYKVMEYEVSLRRSEAQMIEVITEEEARDMALQAESIRGTSAAEAMERAVDRSRKRINVALVGNPNSGKTSLFNIASGSHEHVGNYSGVTVGAKLGHMRYKGYEFNIYDLPGTYALSAYTPEEVYVRRQLFEHTPDVVVNVVTASNLERNLYLTTELIDINLRMVVALNMYDELQNDKAELDYRLLGELLGVPMVPTVSKTGKGIDELFDTVIALYEDNGQDTLSHHIHINHGACIEESVGRLAAGMKKDSSLANYHTRYLALKMLERDREVERLLSSRAGYAEWVGLRDREVERIEKELGEDIETAIANEKYGFIAGALKETYTPGTHEKEKTTNIIDTIVTHKVWGYPIFFFIMWVMFEATFVLGAYPMEWIEHGVGALGAWLGRIMADGPLKDLVVDGIIGGVGGVIVFLPNILILYLFISLMEDSGYMARAAFIMDKIMHKIGLHGKSFIPLVMGFGCNVPAIMATRTIESRSSRLITILINPFMSCSARLPVFVLLAGVFFPAHAGTVLFCLYLLGIVVAVITAKLLRRFLFRRDDTPFVMELPPYRVPTSRSVLRHMWERAAMYLRKMGGLILVASVCVWFLSYFPRHDDPVIQQEDSYIGRVGRFTEPLVEPLGLNWKASVALLTGAVAKEVTVSTLGVLYAGTDDDGDTAVLSQRLTEVNPQTGVSDFNKANALSFLVFVLLYFPCLASLVAIKQEAGGWKWAAFSFVYNTVVAWIIAFVVYHIAVLLI</sequence>